<feature type="region of interest" description="Disordered" evidence="1">
    <location>
        <begin position="1"/>
        <end position="24"/>
    </location>
</feature>
<accession>A0A7R9F078</accession>
<feature type="transmembrane region" description="Helical" evidence="2">
    <location>
        <begin position="72"/>
        <end position="98"/>
    </location>
</feature>
<keyword evidence="2" id="KW-0812">Transmembrane</keyword>
<evidence type="ECO:0000256" key="1">
    <source>
        <dbReference type="SAM" id="MobiDB-lite"/>
    </source>
</evidence>
<keyword evidence="2" id="KW-1133">Transmembrane helix</keyword>
<reference evidence="3" key="1">
    <citation type="submission" date="2020-11" db="EMBL/GenBank/DDBJ databases">
        <authorList>
            <person name="Tran Van P."/>
        </authorList>
    </citation>
    <scope>NUCLEOTIDE SEQUENCE</scope>
</reference>
<keyword evidence="2" id="KW-0472">Membrane</keyword>
<proteinExistence type="predicted"/>
<dbReference type="EMBL" id="OD566122">
    <property type="protein sequence ID" value="CAD7443400.1"/>
    <property type="molecule type" value="Genomic_DNA"/>
</dbReference>
<feature type="compositionally biased region" description="Basic and acidic residues" evidence="1">
    <location>
        <begin position="15"/>
        <end position="24"/>
    </location>
</feature>
<gene>
    <name evidence="3" type="ORF">TBIB3V08_LOCUS5808</name>
</gene>
<name>A0A7R9F078_9NEOP</name>
<sequence length="154" mass="16516">MIVARGVADSPLRGAGDDRDSNSDRFLETPCRRCKVLVVRPIDAAPIDRPTVANTTVCRACRNRWFWKMGALIFAPLGVALLTAAVVPVVVLGVPVFVGIELLERYKRVGCIKRCLTVGGGVMASALLSPLLAGLVMFVGAPALLVCAYMFQPF</sequence>
<protein>
    <submittedName>
        <fullName evidence="3">Uncharacterized protein</fullName>
    </submittedName>
</protein>
<evidence type="ECO:0000313" key="3">
    <source>
        <dbReference type="EMBL" id="CAD7443400.1"/>
    </source>
</evidence>
<feature type="transmembrane region" description="Helical" evidence="2">
    <location>
        <begin position="131"/>
        <end position="151"/>
    </location>
</feature>
<organism evidence="3">
    <name type="scientific">Timema bartmani</name>
    <dbReference type="NCBI Taxonomy" id="61472"/>
    <lineage>
        <taxon>Eukaryota</taxon>
        <taxon>Metazoa</taxon>
        <taxon>Ecdysozoa</taxon>
        <taxon>Arthropoda</taxon>
        <taxon>Hexapoda</taxon>
        <taxon>Insecta</taxon>
        <taxon>Pterygota</taxon>
        <taxon>Neoptera</taxon>
        <taxon>Polyneoptera</taxon>
        <taxon>Phasmatodea</taxon>
        <taxon>Timematodea</taxon>
        <taxon>Timematoidea</taxon>
        <taxon>Timematidae</taxon>
        <taxon>Timema</taxon>
    </lineage>
</organism>
<evidence type="ECO:0000256" key="2">
    <source>
        <dbReference type="SAM" id="Phobius"/>
    </source>
</evidence>
<dbReference type="AlphaFoldDB" id="A0A7R9F078"/>